<feature type="compositionally biased region" description="Basic and acidic residues" evidence="1">
    <location>
        <begin position="332"/>
        <end position="344"/>
    </location>
</feature>
<evidence type="ECO:0000256" key="1">
    <source>
        <dbReference type="SAM" id="MobiDB-lite"/>
    </source>
</evidence>
<reference evidence="4" key="1">
    <citation type="submission" date="2025-08" db="UniProtKB">
        <authorList>
            <consortium name="RefSeq"/>
        </authorList>
    </citation>
    <scope>IDENTIFICATION</scope>
</reference>
<feature type="chain" id="PRO_5045978806" evidence="2">
    <location>
        <begin position="20"/>
        <end position="565"/>
    </location>
</feature>
<dbReference type="Proteomes" id="UP000695022">
    <property type="component" value="Unplaced"/>
</dbReference>
<evidence type="ECO:0000313" key="3">
    <source>
        <dbReference type="Proteomes" id="UP000695022"/>
    </source>
</evidence>
<feature type="compositionally biased region" description="Polar residues" evidence="1">
    <location>
        <begin position="168"/>
        <end position="184"/>
    </location>
</feature>
<evidence type="ECO:0000313" key="4">
    <source>
        <dbReference type="RefSeq" id="XP_014678048.1"/>
    </source>
</evidence>
<feature type="compositionally biased region" description="Polar residues" evidence="1">
    <location>
        <begin position="519"/>
        <end position="532"/>
    </location>
</feature>
<sequence>MIGFIIIAQMLLLAPLGFAMPISHGYAGINRPPGGGGGGTPPRGHPQVTRTGLGGGYQVGGPAYPGAAPVGYGQPTNYGPPPAYGPPPGFSSPAYEPREPGMGYDPESAPAGPPPVQYGYEGEGYGNHLPGQSPLQARIDYGFPAGGGGGRRGEVAYPRSEQIRYGPETNSGTTRNAYGSSPQQGYGGDGRPDDFGPGSSYGNPGGPDNALSAQLSSGVKVRFGNQDDRKSSSGYRAPSFGRDSKPGYATSERDDESRRAGYGPSKPESRSYGDDFPNFEEGFIAPKPLNARRNPGYGRDDDESRRDGEGSREKERFGYEAKPTRYGSGDESSSRFDPSSRRDPGGYGVALPGERSPSGYGSSEGRETRERDAGSRNPFATDPFFKDDEADTKNAYGQSRDGDSKRRFESPSREDEFRPTYVPPKDRSRSEPEDRFGPNSGPGSPGFRPTYVPPEDRSRSEPEDRFGPNSGPGSPGFRPTYVPPEDRSRSEPEDRFGPSSGPGSREFRPDTRDSFGAPRTTSYAPPTRSTINPYAKHGYAADKTPNSGPGSRGTSLGYGRYLANF</sequence>
<feature type="compositionally biased region" description="Low complexity" evidence="1">
    <location>
        <begin position="467"/>
        <end position="479"/>
    </location>
</feature>
<gene>
    <name evidence="4" type="primary">LOC106817826</name>
</gene>
<proteinExistence type="predicted"/>
<feature type="compositionally biased region" description="Basic and acidic residues" evidence="1">
    <location>
        <begin position="484"/>
        <end position="496"/>
    </location>
</feature>
<feature type="compositionally biased region" description="Basic and acidic residues" evidence="1">
    <location>
        <begin position="454"/>
        <end position="466"/>
    </location>
</feature>
<feature type="compositionally biased region" description="Basic and acidic residues" evidence="1">
    <location>
        <begin position="400"/>
        <end position="436"/>
    </location>
</feature>
<evidence type="ECO:0000256" key="2">
    <source>
        <dbReference type="SAM" id="SignalP"/>
    </source>
</evidence>
<dbReference type="RefSeq" id="XP_014678048.1">
    <property type="nucleotide sequence ID" value="XM_014822562.1"/>
</dbReference>
<feature type="compositionally biased region" description="Basic and acidic residues" evidence="1">
    <location>
        <begin position="298"/>
        <end position="323"/>
    </location>
</feature>
<name>A0ABM1F0S7_PRICU</name>
<feature type="signal peptide" evidence="2">
    <location>
        <begin position="1"/>
        <end position="19"/>
    </location>
</feature>
<dbReference type="GeneID" id="106817826"/>
<organism evidence="3 4">
    <name type="scientific">Priapulus caudatus</name>
    <name type="common">Priapulid worm</name>
    <dbReference type="NCBI Taxonomy" id="37621"/>
    <lineage>
        <taxon>Eukaryota</taxon>
        <taxon>Metazoa</taxon>
        <taxon>Ecdysozoa</taxon>
        <taxon>Scalidophora</taxon>
        <taxon>Priapulida</taxon>
        <taxon>Priapulimorpha</taxon>
        <taxon>Priapulimorphida</taxon>
        <taxon>Priapulidae</taxon>
        <taxon>Priapulus</taxon>
    </lineage>
</organism>
<protein>
    <submittedName>
        <fullName evidence="4">Collagen alpha-1(III) chain-like</fullName>
    </submittedName>
</protein>
<feature type="compositionally biased region" description="Low complexity" evidence="1">
    <location>
        <begin position="437"/>
        <end position="449"/>
    </location>
</feature>
<feature type="compositionally biased region" description="Polar residues" evidence="1">
    <location>
        <begin position="544"/>
        <end position="554"/>
    </location>
</feature>
<feature type="region of interest" description="Disordered" evidence="1">
    <location>
        <begin position="78"/>
        <end position="565"/>
    </location>
</feature>
<feature type="compositionally biased region" description="Pro residues" evidence="1">
    <location>
        <begin position="78"/>
        <end position="90"/>
    </location>
</feature>
<keyword evidence="2" id="KW-0732">Signal</keyword>
<accession>A0ABM1F0S7</accession>
<feature type="compositionally biased region" description="Basic and acidic residues" evidence="1">
    <location>
        <begin position="364"/>
        <end position="374"/>
    </location>
</feature>
<keyword evidence="3" id="KW-1185">Reference proteome</keyword>